<dbReference type="EMBL" id="JBBPFD010000020">
    <property type="protein sequence ID" value="KAK7883879.1"/>
    <property type="molecule type" value="Genomic_DNA"/>
</dbReference>
<evidence type="ECO:0000313" key="3">
    <source>
        <dbReference type="EMBL" id="KAK7883879.1"/>
    </source>
</evidence>
<dbReference type="InterPro" id="IPR034753">
    <property type="entry name" value="hSac2"/>
</dbReference>
<protein>
    <recommendedName>
        <fullName evidence="2">HSac2 domain-containing protein</fullName>
    </recommendedName>
</protein>
<accession>A0AAW0N3Z7</accession>
<dbReference type="GO" id="GO:0005737">
    <property type="term" value="C:cytoplasm"/>
    <property type="evidence" value="ECO:0007669"/>
    <property type="project" value="TreeGrafter"/>
</dbReference>
<reference evidence="4" key="1">
    <citation type="submission" date="2024-04" db="EMBL/GenBank/DDBJ databases">
        <title>Salinicola lusitanus LLJ914,a marine bacterium isolated from the Okinawa Trough.</title>
        <authorList>
            <person name="Li J."/>
        </authorList>
    </citation>
    <scope>NUCLEOTIDE SEQUENCE [LARGE SCALE GENOMIC DNA]</scope>
</reference>
<dbReference type="Pfam" id="PF12456">
    <property type="entry name" value="hSac2"/>
    <property type="match status" value="1"/>
</dbReference>
<dbReference type="PROSITE" id="PS51791">
    <property type="entry name" value="HSAC2"/>
    <property type="match status" value="1"/>
</dbReference>
<comment type="caution">
    <text evidence="3">The sequence shown here is derived from an EMBL/GenBank/DDBJ whole genome shotgun (WGS) entry which is preliminary data.</text>
</comment>
<name>A0AAW0N3Z7_9GOBI</name>
<proteinExistence type="inferred from homology"/>
<keyword evidence="4" id="KW-1185">Reference proteome</keyword>
<sequence>MLQLNDSVEPMSPGAAVLHPEDTEEGVEVAFTPPPEAFSRGASVACCPPLQTLKPFHIHNPTMQAKVKDYLCSGVDHWNNDKERLVLITDRSLLVCKYDFINLLCQQVIRISLNAVDTISIGEFEFPPKSLSKREGYGVRVQWDKRPRASFLNRWNPWSTDMPYATFTEHPMARADEKVASLCQDVTTLLVYDRHTLLNLRDSITKSTTTGFSGQSKTLPPFLASVPTTCGVYRPHCPARPPEKAGQARWSTGETEGLPEAVFDKRSSPRAASAGVDGFLVRYCSEVSWLQSTISDSDTAGCPSRARRVSVCKRGSVQENLRPLARGSEQSDCRVIRIALINTRSLLNKTFILKDLFSTRALDFMLLTETWIKPGDDSAFTELLPPRCSFFSTRGCLVEEAESLLSSVIIINASF</sequence>
<dbReference type="PANTHER" id="PTHR31108">
    <property type="entry name" value="TUMOR PROTEIN P63-REGULATED GENE 1-LIKE PROTEIN"/>
    <property type="match status" value="1"/>
</dbReference>
<dbReference type="PANTHER" id="PTHR31108:SF7">
    <property type="entry name" value="TUMOR PROTEIN P63-REGULATED GENE 1-LIKE PROTEIN"/>
    <property type="match status" value="1"/>
</dbReference>
<dbReference type="Proteomes" id="UP001460270">
    <property type="component" value="Unassembled WGS sequence"/>
</dbReference>
<comment type="similarity">
    <text evidence="1">Belongs to the TPRG1 family.</text>
</comment>
<organism evidence="3 4">
    <name type="scientific">Mugilogobius chulae</name>
    <name type="common">yellowstripe goby</name>
    <dbReference type="NCBI Taxonomy" id="88201"/>
    <lineage>
        <taxon>Eukaryota</taxon>
        <taxon>Metazoa</taxon>
        <taxon>Chordata</taxon>
        <taxon>Craniata</taxon>
        <taxon>Vertebrata</taxon>
        <taxon>Euteleostomi</taxon>
        <taxon>Actinopterygii</taxon>
        <taxon>Neopterygii</taxon>
        <taxon>Teleostei</taxon>
        <taxon>Neoteleostei</taxon>
        <taxon>Acanthomorphata</taxon>
        <taxon>Gobiaria</taxon>
        <taxon>Gobiiformes</taxon>
        <taxon>Gobioidei</taxon>
        <taxon>Gobiidae</taxon>
        <taxon>Gobionellinae</taxon>
        <taxon>Mugilogobius</taxon>
    </lineage>
</organism>
<evidence type="ECO:0000256" key="1">
    <source>
        <dbReference type="ARBA" id="ARBA00009163"/>
    </source>
</evidence>
<gene>
    <name evidence="3" type="ORF">WMY93_027002</name>
</gene>
<feature type="domain" description="HSac2" evidence="2">
    <location>
        <begin position="40"/>
        <end position="219"/>
    </location>
</feature>
<dbReference type="InterPro" id="IPR022158">
    <property type="entry name" value="Inositol_phosphatase"/>
</dbReference>
<dbReference type="AlphaFoldDB" id="A0AAW0N3Z7"/>
<evidence type="ECO:0000313" key="4">
    <source>
        <dbReference type="Proteomes" id="UP001460270"/>
    </source>
</evidence>
<dbReference type="InterPro" id="IPR040242">
    <property type="entry name" value="TPRG1-like"/>
</dbReference>
<evidence type="ECO:0000259" key="2">
    <source>
        <dbReference type="PROSITE" id="PS51791"/>
    </source>
</evidence>